<sequence>MKYNFFLRLKTNETEWINMGGNHIISWNVRDLIEASSGWFIYNEEKLGLASDLVPTLQKGIFELNQSSQVYADYEILHGFGTIKSVLKFYKELLYDCQQYPYTELCGSIS</sequence>
<evidence type="ECO:0000313" key="2">
    <source>
        <dbReference type="Proteomes" id="UP001519342"/>
    </source>
</evidence>
<evidence type="ECO:0000313" key="1">
    <source>
        <dbReference type="EMBL" id="MBP1926603.1"/>
    </source>
</evidence>
<accession>A0ABS4GFY3</accession>
<dbReference type="Proteomes" id="UP001519342">
    <property type="component" value="Unassembled WGS sequence"/>
</dbReference>
<gene>
    <name evidence="1" type="ORF">J2Z76_002472</name>
</gene>
<proteinExistence type="predicted"/>
<protein>
    <submittedName>
        <fullName evidence="1">Uncharacterized protein</fullName>
    </submittedName>
</protein>
<dbReference type="RefSeq" id="WP_209512330.1">
    <property type="nucleotide sequence ID" value="NZ_JAGGKS010000007.1"/>
</dbReference>
<organism evidence="1 2">
    <name type="scientific">Sedimentibacter acidaminivorans</name>
    <dbReference type="NCBI Taxonomy" id="913099"/>
    <lineage>
        <taxon>Bacteria</taxon>
        <taxon>Bacillati</taxon>
        <taxon>Bacillota</taxon>
        <taxon>Tissierellia</taxon>
        <taxon>Sedimentibacter</taxon>
    </lineage>
</organism>
<reference evidence="1 2" key="1">
    <citation type="submission" date="2021-03" db="EMBL/GenBank/DDBJ databases">
        <title>Genomic Encyclopedia of Type Strains, Phase IV (KMG-IV): sequencing the most valuable type-strain genomes for metagenomic binning, comparative biology and taxonomic classification.</title>
        <authorList>
            <person name="Goeker M."/>
        </authorList>
    </citation>
    <scope>NUCLEOTIDE SEQUENCE [LARGE SCALE GENOMIC DNA]</scope>
    <source>
        <strain evidence="1 2">DSM 24004</strain>
    </source>
</reference>
<comment type="caution">
    <text evidence="1">The sequence shown here is derived from an EMBL/GenBank/DDBJ whole genome shotgun (WGS) entry which is preliminary data.</text>
</comment>
<name>A0ABS4GFY3_9FIRM</name>
<keyword evidence="2" id="KW-1185">Reference proteome</keyword>
<dbReference type="EMBL" id="JAGGKS010000007">
    <property type="protein sequence ID" value="MBP1926603.1"/>
    <property type="molecule type" value="Genomic_DNA"/>
</dbReference>